<reference evidence="2 3" key="1">
    <citation type="submission" date="2018-11" db="EMBL/GenBank/DDBJ databases">
        <title>Complete genome sequence of Leptospira kmetyi isolate LS 001/16 from soil sample associated with a leptospirosis patient in Kelantan.</title>
        <authorList>
            <person name="Muhammad Yusoff F."/>
            <person name="Muhammad Yusoff S."/>
            <person name="Ahmad M.N."/>
            <person name="Yusof N.Y."/>
            <person name="Aziah I."/>
        </authorList>
    </citation>
    <scope>NUCLEOTIDE SEQUENCE [LARGE SCALE GENOMIC DNA]</scope>
    <source>
        <strain evidence="2 3">LS 001/16</strain>
    </source>
</reference>
<evidence type="ECO:0000256" key="1">
    <source>
        <dbReference type="SAM" id="Phobius"/>
    </source>
</evidence>
<dbReference type="Proteomes" id="UP000276407">
    <property type="component" value="Chromosome 1"/>
</dbReference>
<keyword evidence="1" id="KW-0812">Transmembrane</keyword>
<proteinExistence type="predicted"/>
<keyword evidence="1" id="KW-1133">Transmembrane helix</keyword>
<sequence>MRFERIEYDSFRFNKTPALKPGVFYFHSVDFFVVLSRWSSYNLENRDATRGENSSFFHRKILSPKKPSNGRNSVLLSKRHMKIRWINEEVKPIPGSAKWIQFIAKYPFVLFLPATVLFTYAYYWNRWILEWESGETESLHLGSLKLAYNLFGRNGVVGFYILLGACCLWLFWIFAIGKPKETER</sequence>
<evidence type="ECO:0000313" key="3">
    <source>
        <dbReference type="Proteomes" id="UP000276407"/>
    </source>
</evidence>
<dbReference type="EMBL" id="CP033614">
    <property type="protein sequence ID" value="AYV55791.1"/>
    <property type="molecule type" value="Genomic_DNA"/>
</dbReference>
<organism evidence="2 3">
    <name type="scientific">Leptospira kmetyi</name>
    <dbReference type="NCBI Taxonomy" id="408139"/>
    <lineage>
        <taxon>Bacteria</taxon>
        <taxon>Pseudomonadati</taxon>
        <taxon>Spirochaetota</taxon>
        <taxon>Spirochaetia</taxon>
        <taxon>Leptospirales</taxon>
        <taxon>Leptospiraceae</taxon>
        <taxon>Leptospira</taxon>
    </lineage>
</organism>
<accession>A0AAD0UNN0</accession>
<keyword evidence="1" id="KW-0472">Membrane</keyword>
<dbReference type="AlphaFoldDB" id="A0AAD0UNN0"/>
<gene>
    <name evidence="2" type="ORF">EFP84_09890</name>
</gene>
<dbReference type="KEGG" id="lkm:EFP84_09890"/>
<feature type="transmembrane region" description="Helical" evidence="1">
    <location>
        <begin position="106"/>
        <end position="124"/>
    </location>
</feature>
<feature type="transmembrane region" description="Helical" evidence="1">
    <location>
        <begin position="157"/>
        <end position="177"/>
    </location>
</feature>
<name>A0AAD0UNN0_9LEPT</name>
<evidence type="ECO:0000313" key="2">
    <source>
        <dbReference type="EMBL" id="AYV55791.1"/>
    </source>
</evidence>
<protein>
    <submittedName>
        <fullName evidence="2">Uncharacterized protein</fullName>
    </submittedName>
</protein>